<organism evidence="4 5">
    <name type="scientific">Aureobasidium pullulans EXF-150</name>
    <dbReference type="NCBI Taxonomy" id="1043002"/>
    <lineage>
        <taxon>Eukaryota</taxon>
        <taxon>Fungi</taxon>
        <taxon>Dikarya</taxon>
        <taxon>Ascomycota</taxon>
        <taxon>Pezizomycotina</taxon>
        <taxon>Dothideomycetes</taxon>
        <taxon>Dothideomycetidae</taxon>
        <taxon>Dothideales</taxon>
        <taxon>Saccotheciaceae</taxon>
        <taxon>Aureobasidium</taxon>
    </lineage>
</organism>
<keyword evidence="1" id="KW-0479">Metal-binding</keyword>
<dbReference type="OrthoDB" id="445803at2759"/>
<evidence type="ECO:0000256" key="1">
    <source>
        <dbReference type="ARBA" id="ARBA00022723"/>
    </source>
</evidence>
<dbReference type="SUPFAM" id="SSF51182">
    <property type="entry name" value="RmlC-like cupins"/>
    <property type="match status" value="1"/>
</dbReference>
<gene>
    <name evidence="4" type="ORF">M438DRAFT_346307</name>
</gene>
<protein>
    <submittedName>
        <fullName evidence="4">RmlC-like cupin</fullName>
    </submittedName>
</protein>
<dbReference type="InterPro" id="IPR014710">
    <property type="entry name" value="RmlC-like_jellyroll"/>
</dbReference>
<evidence type="ECO:0000313" key="4">
    <source>
        <dbReference type="EMBL" id="KEQ83355.1"/>
    </source>
</evidence>
<sequence length="195" mass="21469">MWAVLPRKNSASSPRLHQARPLTPPQEEAADESPKSTAQKAVVLNADYTATTQPESFTDKARGDVTWHTLLSSNKTASQDMSAGIASCPANTGYLAHHRHTQSEIYYIISGKGEVTVDGKVHAVTGGSTVFIPGDAEHGIKNTGEQELKWFYVFPTASFGDVEYKFSETEKIDERVDEFVPRKEPPVLKIYGWDA</sequence>
<evidence type="ECO:0000313" key="5">
    <source>
        <dbReference type="Proteomes" id="UP000030706"/>
    </source>
</evidence>
<reference evidence="4 5" key="1">
    <citation type="journal article" date="2014" name="BMC Genomics">
        <title>Genome sequencing of four Aureobasidium pullulans varieties: biotechnological potential, stress tolerance, and description of new species.</title>
        <authorList>
            <person name="Gostin Ar C."/>
            <person name="Ohm R.A."/>
            <person name="Kogej T."/>
            <person name="Sonjak S."/>
            <person name="Turk M."/>
            <person name="Zajc J."/>
            <person name="Zalar P."/>
            <person name="Grube M."/>
            <person name="Sun H."/>
            <person name="Han J."/>
            <person name="Sharma A."/>
            <person name="Chiniquy J."/>
            <person name="Ngan C.Y."/>
            <person name="Lipzen A."/>
            <person name="Barry K."/>
            <person name="Grigoriev I.V."/>
            <person name="Gunde-Cimerman N."/>
        </authorList>
    </citation>
    <scope>NUCLEOTIDE SEQUENCE [LARGE SCALE GENOMIC DNA]</scope>
    <source>
        <strain evidence="4 5">EXF-150</strain>
    </source>
</reference>
<dbReference type="InterPro" id="IPR013096">
    <property type="entry name" value="Cupin_2"/>
</dbReference>
<dbReference type="RefSeq" id="XP_029759542.1">
    <property type="nucleotide sequence ID" value="XM_029905639.1"/>
</dbReference>
<dbReference type="AlphaFoldDB" id="A0A074XCV9"/>
<dbReference type="InterPro" id="IPR051610">
    <property type="entry name" value="GPI/OXD"/>
</dbReference>
<evidence type="ECO:0000256" key="2">
    <source>
        <dbReference type="SAM" id="MobiDB-lite"/>
    </source>
</evidence>
<dbReference type="Pfam" id="PF07883">
    <property type="entry name" value="Cupin_2"/>
    <property type="match status" value="1"/>
</dbReference>
<feature type="region of interest" description="Disordered" evidence="2">
    <location>
        <begin position="1"/>
        <end position="42"/>
    </location>
</feature>
<dbReference type="GeneID" id="40747945"/>
<dbReference type="Gene3D" id="2.60.120.10">
    <property type="entry name" value="Jelly Rolls"/>
    <property type="match status" value="1"/>
</dbReference>
<evidence type="ECO:0000259" key="3">
    <source>
        <dbReference type="Pfam" id="PF07883"/>
    </source>
</evidence>
<dbReference type="InterPro" id="IPR011051">
    <property type="entry name" value="RmlC_Cupin_sf"/>
</dbReference>
<proteinExistence type="predicted"/>
<dbReference type="PANTHER" id="PTHR35848:SF6">
    <property type="entry name" value="CUPIN TYPE-2 DOMAIN-CONTAINING PROTEIN"/>
    <property type="match status" value="1"/>
</dbReference>
<keyword evidence="5" id="KW-1185">Reference proteome</keyword>
<dbReference type="PANTHER" id="PTHR35848">
    <property type="entry name" value="OXALATE-BINDING PROTEIN"/>
    <property type="match status" value="1"/>
</dbReference>
<dbReference type="Proteomes" id="UP000030706">
    <property type="component" value="Unassembled WGS sequence"/>
</dbReference>
<dbReference type="HOGENOM" id="CLU_122927_0_0_1"/>
<dbReference type="GO" id="GO:0046872">
    <property type="term" value="F:metal ion binding"/>
    <property type="evidence" value="ECO:0007669"/>
    <property type="project" value="UniProtKB-KW"/>
</dbReference>
<accession>A0A074XCV9</accession>
<feature type="domain" description="Cupin type-2" evidence="3">
    <location>
        <begin position="96"/>
        <end position="154"/>
    </location>
</feature>
<name>A0A074XCV9_AURPU</name>
<dbReference type="EMBL" id="KL584984">
    <property type="protein sequence ID" value="KEQ83355.1"/>
    <property type="molecule type" value="Genomic_DNA"/>
</dbReference>